<keyword evidence="6" id="KW-0067">ATP-binding</keyword>
<dbReference type="PROSITE" id="PS50188">
    <property type="entry name" value="B302_SPRY"/>
    <property type="match status" value="1"/>
</dbReference>
<dbReference type="InterPro" id="IPR032675">
    <property type="entry name" value="LRR_dom_sf"/>
</dbReference>
<dbReference type="Pfam" id="PF00622">
    <property type="entry name" value="SPRY"/>
    <property type="match status" value="1"/>
</dbReference>
<dbReference type="Pfam" id="PF13765">
    <property type="entry name" value="PRY"/>
    <property type="match status" value="1"/>
</dbReference>
<dbReference type="InterPro" id="IPR043136">
    <property type="entry name" value="B30.2/SPRY_sf"/>
</dbReference>
<dbReference type="InterPro" id="IPR006574">
    <property type="entry name" value="PRY"/>
</dbReference>
<evidence type="ECO:0000256" key="4">
    <source>
        <dbReference type="ARBA" id="ARBA00022737"/>
    </source>
</evidence>
<evidence type="ECO:0000313" key="9">
    <source>
        <dbReference type="Ensembl" id="ENSELUP00000080600.1"/>
    </source>
</evidence>
<dbReference type="InterPro" id="IPR007111">
    <property type="entry name" value="NACHT_NTPase"/>
</dbReference>
<gene>
    <name evidence="9" type="primary">PPP4R4</name>
</gene>
<dbReference type="CDD" id="cd16040">
    <property type="entry name" value="SPRY_PRY_SNTX"/>
    <property type="match status" value="1"/>
</dbReference>
<keyword evidence="5" id="KW-0547">Nucleotide-binding</keyword>
<evidence type="ECO:0000259" key="8">
    <source>
        <dbReference type="PROSITE" id="PS50188"/>
    </source>
</evidence>
<evidence type="ECO:0000256" key="1">
    <source>
        <dbReference type="ARBA" id="ARBA00004496"/>
    </source>
</evidence>
<dbReference type="InterPro" id="IPR041075">
    <property type="entry name" value="NOD1/2_WH"/>
</dbReference>
<dbReference type="Gene3D" id="3.80.10.10">
    <property type="entry name" value="Ribonuclease Inhibitor"/>
    <property type="match status" value="2"/>
</dbReference>
<dbReference type="SMART" id="SM00449">
    <property type="entry name" value="SPRY"/>
    <property type="match status" value="1"/>
</dbReference>
<dbReference type="Ensembl" id="ENSELUT00000096372.1">
    <property type="protein sequence ID" value="ENSELUP00000080600.1"/>
    <property type="gene ID" value="ENSELUG00000035493.1"/>
</dbReference>
<evidence type="ECO:0000313" key="10">
    <source>
        <dbReference type="Proteomes" id="UP000265140"/>
    </source>
</evidence>
<feature type="region of interest" description="Disordered" evidence="7">
    <location>
        <begin position="696"/>
        <end position="716"/>
    </location>
</feature>
<reference evidence="9" key="3">
    <citation type="submission" date="2025-09" db="UniProtKB">
        <authorList>
            <consortium name="Ensembl"/>
        </authorList>
    </citation>
    <scope>IDENTIFICATION</scope>
</reference>
<dbReference type="SMART" id="SM00589">
    <property type="entry name" value="PRY"/>
    <property type="match status" value="1"/>
</dbReference>
<dbReference type="Gene3D" id="3.40.50.300">
    <property type="entry name" value="P-loop containing nucleotide triphosphate hydrolases"/>
    <property type="match status" value="1"/>
</dbReference>
<dbReference type="GO" id="GO:0005737">
    <property type="term" value="C:cytoplasm"/>
    <property type="evidence" value="ECO:0007669"/>
    <property type="project" value="UniProtKB-SubCell"/>
</dbReference>
<protein>
    <recommendedName>
        <fullName evidence="8">B30.2/SPRY domain-containing protein</fullName>
    </recommendedName>
</protein>
<evidence type="ECO:0000256" key="7">
    <source>
        <dbReference type="SAM" id="MobiDB-lite"/>
    </source>
</evidence>
<dbReference type="GO" id="GO:0005524">
    <property type="term" value="F:ATP binding"/>
    <property type="evidence" value="ECO:0007669"/>
    <property type="project" value="UniProtKB-KW"/>
</dbReference>
<dbReference type="Gene3D" id="2.60.120.920">
    <property type="match status" value="1"/>
</dbReference>
<keyword evidence="4" id="KW-0677">Repeat</keyword>
<dbReference type="InterPro" id="IPR001870">
    <property type="entry name" value="B30.2/SPRY"/>
</dbReference>
<dbReference type="SMART" id="SM00368">
    <property type="entry name" value="LRR_RI"/>
    <property type="match status" value="5"/>
</dbReference>
<accession>A0AAY5JY23</accession>
<sequence>MRGEVVEKKSLMNLLHLLFPDTVPLQSLEGNKEKIRVLFILDGLDQSRLCLDFNNNVLSAQVNDVNKPATVEVIITNLLNGNLLPSALIWVISRPPAAKAIPRRHVDQWITVQGFREREIKEYFEKRISDPAQAERVLSDIQTSRCLYNMCHIPFFCCIISTFLHKRLGKPNGIEKESEKKGELRKTVETPTNLTEMYIRFFVALIDKTTETLPRPQTGSVDRRKSSTIRAISAIIPGPGISDTDTVLLRLCKLAWQQLQNGQLVFKEKALTEAGLVGSEVAVFSGVLLGVRDKYRFVHFSLQELLAAIYVHYSHRQLRQNLLNKALITQCVSFLSRSEFKFHKAAIKKSLRSPTGHLDLFLRFLLGLSFKTNLELLQELLPEEDWREDMEEGVERTVRYIQLRLGGKKGGVPQQRCENLFLCLRELGDTSLAVKLQEYLNSGVSERDITPSQWAEFVQSLMTSDDPLEEFDLKKYIPSQAVLHRLLPLVQQSKRVLLNRCKLKEQCCKSLASVLSSNISHLMELDLSDNNLQDSGVKLLAAGLESPQCKLQTLRLIYCDLKDKSCKTLATVLCSNSSHLKNLDLSDNDLQDSGVKSLSAGLKNSVCTLETLGLSLCRVTEEGCASLASALKSNPSHLRDLDLSYNHPGDEGKKQLSECQLENLSVLHDGKCRLKTGPQKYFYNLTLDPNTANQKFSLSSGDKKATGGSEKLPYPDHPERFDHWGQVMCRESLTMRSYWEVEWTGEKASMGVAYKGIGRTGQGRDCGLGYNNMSWSLVCSNKTYTAWHNNKNITISVKSPNQKMGVFLDWPAGTLSFYAISSKKLTLVHKFESTFTEPLYPGFGLGLESSLYLSQLD</sequence>
<dbReference type="PANTHER" id="PTHR24106">
    <property type="entry name" value="NACHT, LRR AND CARD DOMAINS-CONTAINING"/>
    <property type="match status" value="1"/>
</dbReference>
<dbReference type="AlphaFoldDB" id="A0AAY5JY23"/>
<proteinExistence type="predicted"/>
<dbReference type="SUPFAM" id="SSF52047">
    <property type="entry name" value="RNI-like"/>
    <property type="match status" value="1"/>
</dbReference>
<name>A0AAY5JY23_ESOLU</name>
<dbReference type="SUPFAM" id="SSF49899">
    <property type="entry name" value="Concanavalin A-like lectins/glucanases"/>
    <property type="match status" value="1"/>
</dbReference>
<keyword evidence="3" id="KW-0433">Leucine-rich repeat</keyword>
<dbReference type="Pfam" id="PF13516">
    <property type="entry name" value="LRR_6"/>
    <property type="match status" value="3"/>
</dbReference>
<dbReference type="InterPro" id="IPR051261">
    <property type="entry name" value="NLR"/>
</dbReference>
<dbReference type="InterPro" id="IPR013320">
    <property type="entry name" value="ConA-like_dom_sf"/>
</dbReference>
<dbReference type="InterPro" id="IPR001611">
    <property type="entry name" value="Leu-rich_rpt"/>
</dbReference>
<dbReference type="InterPro" id="IPR003877">
    <property type="entry name" value="SPRY_dom"/>
</dbReference>
<keyword evidence="2" id="KW-0963">Cytoplasm</keyword>
<comment type="subcellular location">
    <subcellularLocation>
        <location evidence="1">Cytoplasm</location>
    </subcellularLocation>
</comment>
<evidence type="ECO:0000256" key="5">
    <source>
        <dbReference type="ARBA" id="ARBA00022741"/>
    </source>
</evidence>
<feature type="domain" description="B30.2/SPRY" evidence="8">
    <location>
        <begin position="665"/>
        <end position="857"/>
    </location>
</feature>
<reference evidence="9" key="2">
    <citation type="submission" date="2025-08" db="UniProtKB">
        <authorList>
            <consortium name="Ensembl"/>
        </authorList>
    </citation>
    <scope>IDENTIFICATION</scope>
</reference>
<dbReference type="GeneTree" id="ENSGT01150000286911"/>
<evidence type="ECO:0000256" key="2">
    <source>
        <dbReference type="ARBA" id="ARBA00022490"/>
    </source>
</evidence>
<dbReference type="InterPro" id="IPR027417">
    <property type="entry name" value="P-loop_NTPase"/>
</dbReference>
<evidence type="ECO:0000256" key="3">
    <source>
        <dbReference type="ARBA" id="ARBA00022614"/>
    </source>
</evidence>
<dbReference type="InterPro" id="IPR003879">
    <property type="entry name" value="Butyrophylin_SPRY"/>
</dbReference>
<organism evidence="9 10">
    <name type="scientific">Esox lucius</name>
    <name type="common">Northern pike</name>
    <dbReference type="NCBI Taxonomy" id="8010"/>
    <lineage>
        <taxon>Eukaryota</taxon>
        <taxon>Metazoa</taxon>
        <taxon>Chordata</taxon>
        <taxon>Craniata</taxon>
        <taxon>Vertebrata</taxon>
        <taxon>Euteleostomi</taxon>
        <taxon>Actinopterygii</taxon>
        <taxon>Neopterygii</taxon>
        <taxon>Teleostei</taxon>
        <taxon>Protacanthopterygii</taxon>
        <taxon>Esociformes</taxon>
        <taxon>Esocidae</taxon>
        <taxon>Esox</taxon>
    </lineage>
</organism>
<keyword evidence="10" id="KW-1185">Reference proteome</keyword>
<reference evidence="9 10" key="1">
    <citation type="submission" date="2020-02" db="EMBL/GenBank/DDBJ databases">
        <title>Esox lucius (northern pike) genome, fEsoLuc1, primary haplotype.</title>
        <authorList>
            <person name="Myers G."/>
            <person name="Karagic N."/>
            <person name="Meyer A."/>
            <person name="Pippel M."/>
            <person name="Reichard M."/>
            <person name="Winkler S."/>
            <person name="Tracey A."/>
            <person name="Sims Y."/>
            <person name="Howe K."/>
            <person name="Rhie A."/>
            <person name="Formenti G."/>
            <person name="Durbin R."/>
            <person name="Fedrigo O."/>
            <person name="Jarvis E.D."/>
        </authorList>
    </citation>
    <scope>NUCLEOTIDE SEQUENCE [LARGE SCALE GENOMIC DNA]</scope>
</reference>
<dbReference type="InterPro" id="IPR041267">
    <property type="entry name" value="NLRP_HD2"/>
</dbReference>
<dbReference type="PRINTS" id="PR01407">
    <property type="entry name" value="BUTYPHLNCDUF"/>
</dbReference>
<dbReference type="Pfam" id="PF17776">
    <property type="entry name" value="NLRC4_HD2"/>
    <property type="match status" value="1"/>
</dbReference>
<dbReference type="Pfam" id="PF17779">
    <property type="entry name" value="WHD_NOD2"/>
    <property type="match status" value="1"/>
</dbReference>
<dbReference type="Proteomes" id="UP000265140">
    <property type="component" value="Chromosome 19"/>
</dbReference>
<dbReference type="Pfam" id="PF05729">
    <property type="entry name" value="NACHT"/>
    <property type="match status" value="1"/>
</dbReference>
<evidence type="ECO:0000256" key="6">
    <source>
        <dbReference type="ARBA" id="ARBA00022840"/>
    </source>
</evidence>